<protein>
    <submittedName>
        <fullName evidence="1">Uncharacterized protein</fullName>
    </submittedName>
</protein>
<proteinExistence type="predicted"/>
<feature type="non-terminal residue" evidence="1">
    <location>
        <position position="1"/>
    </location>
</feature>
<dbReference type="AlphaFoldDB" id="A0A382RU32"/>
<dbReference type="EMBL" id="UINC01123591">
    <property type="protein sequence ID" value="SVD00161.1"/>
    <property type="molecule type" value="Genomic_DNA"/>
</dbReference>
<feature type="non-terminal residue" evidence="1">
    <location>
        <position position="59"/>
    </location>
</feature>
<gene>
    <name evidence="1" type="ORF">METZ01_LOCUS353015</name>
</gene>
<sequence length="59" mass="6012">VAGMPGDVDIAHVVGSNRTATIEAALAPGDIALRLEAASAVRGGVDHAWRLTVGRQPSH</sequence>
<organism evidence="1">
    <name type="scientific">marine metagenome</name>
    <dbReference type="NCBI Taxonomy" id="408172"/>
    <lineage>
        <taxon>unclassified sequences</taxon>
        <taxon>metagenomes</taxon>
        <taxon>ecological metagenomes</taxon>
    </lineage>
</organism>
<reference evidence="1" key="1">
    <citation type="submission" date="2018-05" db="EMBL/GenBank/DDBJ databases">
        <authorList>
            <person name="Lanie J.A."/>
            <person name="Ng W.-L."/>
            <person name="Kazmierczak K.M."/>
            <person name="Andrzejewski T.M."/>
            <person name="Davidsen T.M."/>
            <person name="Wayne K.J."/>
            <person name="Tettelin H."/>
            <person name="Glass J.I."/>
            <person name="Rusch D."/>
            <person name="Podicherti R."/>
            <person name="Tsui H.-C.T."/>
            <person name="Winkler M.E."/>
        </authorList>
    </citation>
    <scope>NUCLEOTIDE SEQUENCE</scope>
</reference>
<accession>A0A382RU32</accession>
<evidence type="ECO:0000313" key="1">
    <source>
        <dbReference type="EMBL" id="SVD00161.1"/>
    </source>
</evidence>
<name>A0A382RU32_9ZZZZ</name>